<evidence type="ECO:0000256" key="1">
    <source>
        <dbReference type="SAM" id="MobiDB-lite"/>
    </source>
</evidence>
<name>E9I3G6_DAPPU</name>
<feature type="non-terminal residue" evidence="2">
    <location>
        <position position="1"/>
    </location>
</feature>
<feature type="region of interest" description="Disordered" evidence="1">
    <location>
        <begin position="1"/>
        <end position="55"/>
    </location>
</feature>
<dbReference type="KEGG" id="dpx:DAPPUDRAFT_121803"/>
<feature type="compositionally biased region" description="Polar residues" evidence="1">
    <location>
        <begin position="7"/>
        <end position="19"/>
    </location>
</feature>
<dbReference type="EMBL" id="GL734550">
    <property type="protein sequence ID" value="EFX61464.1"/>
    <property type="molecule type" value="Genomic_DNA"/>
</dbReference>
<sequence>MDLGSQMEASEQATQSELSRLQVHARALSSAAPASSVDQPGASSPKAQAPALQPEGWRSAAQLAAWLGHPWASELDRADATAHQRGISLTRFQVDLGAWGTRAGQPLAWRLQAAVPDDATALQWVQALGPQAELQRRDALPQPVPSERGTLSWRVDVSSVVDDVAIVTGRGGRSAPVGAAAPLVAPAGLAWPDRCLAAVGLRLVHAVGAAPSPRGPGPGRIRCAAAATRADRTGHTWQRDLDRGRSLERAFAGLDQP</sequence>
<organism evidence="2 3">
    <name type="scientific">Daphnia pulex</name>
    <name type="common">Water flea</name>
    <dbReference type="NCBI Taxonomy" id="6669"/>
    <lineage>
        <taxon>Eukaryota</taxon>
        <taxon>Metazoa</taxon>
        <taxon>Ecdysozoa</taxon>
        <taxon>Arthropoda</taxon>
        <taxon>Crustacea</taxon>
        <taxon>Branchiopoda</taxon>
        <taxon>Diplostraca</taxon>
        <taxon>Cladocera</taxon>
        <taxon>Anomopoda</taxon>
        <taxon>Daphniidae</taxon>
        <taxon>Daphnia</taxon>
    </lineage>
</organism>
<gene>
    <name evidence="2" type="ORF">DAPPUDRAFT_121803</name>
</gene>
<feature type="compositionally biased region" description="Polar residues" evidence="1">
    <location>
        <begin position="37"/>
        <end position="46"/>
    </location>
</feature>
<evidence type="ECO:0000313" key="2">
    <source>
        <dbReference type="EMBL" id="EFX61464.1"/>
    </source>
</evidence>
<evidence type="ECO:0000313" key="3">
    <source>
        <dbReference type="Proteomes" id="UP000000305"/>
    </source>
</evidence>
<dbReference type="AlphaFoldDB" id="E9I3G6"/>
<dbReference type="Proteomes" id="UP000000305">
    <property type="component" value="Unassembled WGS sequence"/>
</dbReference>
<protein>
    <submittedName>
        <fullName evidence="2">Uncharacterized protein</fullName>
    </submittedName>
</protein>
<keyword evidence="3" id="KW-1185">Reference proteome</keyword>
<accession>E9I3G6</accession>
<dbReference type="InParanoid" id="E9I3G6"/>
<dbReference type="HOGENOM" id="CLU_1084040_0_0_1"/>
<reference evidence="2 3" key="1">
    <citation type="journal article" date="2011" name="Science">
        <title>The ecoresponsive genome of Daphnia pulex.</title>
        <authorList>
            <person name="Colbourne J.K."/>
            <person name="Pfrender M.E."/>
            <person name="Gilbert D."/>
            <person name="Thomas W.K."/>
            <person name="Tucker A."/>
            <person name="Oakley T.H."/>
            <person name="Tokishita S."/>
            <person name="Aerts A."/>
            <person name="Arnold G.J."/>
            <person name="Basu M.K."/>
            <person name="Bauer D.J."/>
            <person name="Caceres C.E."/>
            <person name="Carmel L."/>
            <person name="Casola C."/>
            <person name="Choi J.H."/>
            <person name="Detter J.C."/>
            <person name="Dong Q."/>
            <person name="Dusheyko S."/>
            <person name="Eads B.D."/>
            <person name="Frohlich T."/>
            <person name="Geiler-Samerotte K.A."/>
            <person name="Gerlach D."/>
            <person name="Hatcher P."/>
            <person name="Jogdeo S."/>
            <person name="Krijgsveld J."/>
            <person name="Kriventseva E.V."/>
            <person name="Kultz D."/>
            <person name="Laforsch C."/>
            <person name="Lindquist E."/>
            <person name="Lopez J."/>
            <person name="Manak J.R."/>
            <person name="Muller J."/>
            <person name="Pangilinan J."/>
            <person name="Patwardhan R.P."/>
            <person name="Pitluck S."/>
            <person name="Pritham E.J."/>
            <person name="Rechtsteiner A."/>
            <person name="Rho M."/>
            <person name="Rogozin I.B."/>
            <person name="Sakarya O."/>
            <person name="Salamov A."/>
            <person name="Schaack S."/>
            <person name="Shapiro H."/>
            <person name="Shiga Y."/>
            <person name="Skalitzky C."/>
            <person name="Smith Z."/>
            <person name="Souvorov A."/>
            <person name="Sung W."/>
            <person name="Tang Z."/>
            <person name="Tsuchiya D."/>
            <person name="Tu H."/>
            <person name="Vos H."/>
            <person name="Wang M."/>
            <person name="Wolf Y.I."/>
            <person name="Yamagata H."/>
            <person name="Yamada T."/>
            <person name="Ye Y."/>
            <person name="Shaw J.R."/>
            <person name="Andrews J."/>
            <person name="Crease T.J."/>
            <person name="Tang H."/>
            <person name="Lucas S.M."/>
            <person name="Robertson H.M."/>
            <person name="Bork P."/>
            <person name="Koonin E.V."/>
            <person name="Zdobnov E.M."/>
            <person name="Grigoriev I.V."/>
            <person name="Lynch M."/>
            <person name="Boore J.L."/>
        </authorList>
    </citation>
    <scope>NUCLEOTIDE SEQUENCE [LARGE SCALE GENOMIC DNA]</scope>
</reference>
<feature type="compositionally biased region" description="Low complexity" evidence="1">
    <location>
        <begin position="25"/>
        <end position="36"/>
    </location>
</feature>
<proteinExistence type="predicted"/>